<sequence>KFEMVEKIKYYLLHTDEAEKIAKSGRDRMLSLYNLNIFWDKVFDNESS</sequence>
<feature type="domain" description="Spore protein YkvP/CgeB glycosyl transferase-like" evidence="1">
    <location>
        <begin position="3"/>
        <end position="35"/>
    </location>
</feature>
<feature type="non-terminal residue" evidence="2">
    <location>
        <position position="1"/>
    </location>
</feature>
<dbReference type="InterPro" id="IPR055259">
    <property type="entry name" value="YkvP/CgeB_Glyco_trans-like"/>
</dbReference>
<evidence type="ECO:0000313" key="2">
    <source>
        <dbReference type="EMBL" id="SVE29498.1"/>
    </source>
</evidence>
<dbReference type="EMBL" id="UINC01207426">
    <property type="protein sequence ID" value="SVE29498.1"/>
    <property type="molecule type" value="Genomic_DNA"/>
</dbReference>
<name>A0A383CD41_9ZZZZ</name>
<dbReference type="Pfam" id="PF13524">
    <property type="entry name" value="Glyco_trans_1_2"/>
    <property type="match status" value="1"/>
</dbReference>
<proteinExistence type="predicted"/>
<dbReference type="AlphaFoldDB" id="A0A383CD41"/>
<reference evidence="2" key="1">
    <citation type="submission" date="2018-05" db="EMBL/GenBank/DDBJ databases">
        <authorList>
            <person name="Lanie J.A."/>
            <person name="Ng W.-L."/>
            <person name="Kazmierczak K.M."/>
            <person name="Andrzejewski T.M."/>
            <person name="Davidsen T.M."/>
            <person name="Wayne K.J."/>
            <person name="Tettelin H."/>
            <person name="Glass J.I."/>
            <person name="Rusch D."/>
            <person name="Podicherti R."/>
            <person name="Tsui H.-C.T."/>
            <person name="Winkler M.E."/>
        </authorList>
    </citation>
    <scope>NUCLEOTIDE SEQUENCE</scope>
</reference>
<evidence type="ECO:0000259" key="1">
    <source>
        <dbReference type="Pfam" id="PF13524"/>
    </source>
</evidence>
<organism evidence="2">
    <name type="scientific">marine metagenome</name>
    <dbReference type="NCBI Taxonomy" id="408172"/>
    <lineage>
        <taxon>unclassified sequences</taxon>
        <taxon>metagenomes</taxon>
        <taxon>ecological metagenomes</taxon>
    </lineage>
</organism>
<accession>A0A383CD41</accession>
<protein>
    <recommendedName>
        <fullName evidence="1">Spore protein YkvP/CgeB glycosyl transferase-like domain-containing protein</fullName>
    </recommendedName>
</protein>
<gene>
    <name evidence="2" type="ORF">METZ01_LOCUS482352</name>
</gene>